<proteinExistence type="predicted"/>
<accession>A0AAV4J5N5</accession>
<reference evidence="2 3" key="1">
    <citation type="journal article" date="2021" name="Elife">
        <title>Chloroplast acquisition without the gene transfer in kleptoplastic sea slugs, Plakobranchus ocellatus.</title>
        <authorList>
            <person name="Maeda T."/>
            <person name="Takahashi S."/>
            <person name="Yoshida T."/>
            <person name="Shimamura S."/>
            <person name="Takaki Y."/>
            <person name="Nagai Y."/>
            <person name="Toyoda A."/>
            <person name="Suzuki Y."/>
            <person name="Arimoto A."/>
            <person name="Ishii H."/>
            <person name="Satoh N."/>
            <person name="Nishiyama T."/>
            <person name="Hasebe M."/>
            <person name="Maruyama T."/>
            <person name="Minagawa J."/>
            <person name="Obokata J."/>
            <person name="Shigenobu S."/>
        </authorList>
    </citation>
    <scope>NUCLEOTIDE SEQUENCE [LARGE SCALE GENOMIC DNA]</scope>
</reference>
<organism evidence="2 3">
    <name type="scientific">Elysia marginata</name>
    <dbReference type="NCBI Taxonomy" id="1093978"/>
    <lineage>
        <taxon>Eukaryota</taxon>
        <taxon>Metazoa</taxon>
        <taxon>Spiralia</taxon>
        <taxon>Lophotrochozoa</taxon>
        <taxon>Mollusca</taxon>
        <taxon>Gastropoda</taxon>
        <taxon>Heterobranchia</taxon>
        <taxon>Euthyneura</taxon>
        <taxon>Panpulmonata</taxon>
        <taxon>Sacoglossa</taxon>
        <taxon>Placobranchoidea</taxon>
        <taxon>Plakobranchidae</taxon>
        <taxon>Elysia</taxon>
    </lineage>
</organism>
<evidence type="ECO:0000256" key="1">
    <source>
        <dbReference type="SAM" id="MobiDB-lite"/>
    </source>
</evidence>
<gene>
    <name evidence="2" type="ORF">ElyMa_003256300</name>
</gene>
<protein>
    <submittedName>
        <fullName evidence="2">Uncharacterized protein</fullName>
    </submittedName>
</protein>
<evidence type="ECO:0000313" key="3">
    <source>
        <dbReference type="Proteomes" id="UP000762676"/>
    </source>
</evidence>
<sequence length="122" mass="13104">MDTRLTLAWAQLESSRESSHESNGSSVGKADSNLTGLTSNFDKVRSPMSFACHRQDGSCVMADSMTRSLHLISPHGGWVSQVWAHPGGADDKDELISVSILDNTVLCCTLYGTAFVLDGLQS</sequence>
<dbReference type="EMBL" id="BMAT01006694">
    <property type="protein sequence ID" value="GFS18138.1"/>
    <property type="molecule type" value="Genomic_DNA"/>
</dbReference>
<evidence type="ECO:0000313" key="2">
    <source>
        <dbReference type="EMBL" id="GFS18138.1"/>
    </source>
</evidence>
<comment type="caution">
    <text evidence="2">The sequence shown here is derived from an EMBL/GenBank/DDBJ whole genome shotgun (WGS) entry which is preliminary data.</text>
</comment>
<name>A0AAV4J5N5_9GAST</name>
<dbReference type="AlphaFoldDB" id="A0AAV4J5N5"/>
<feature type="region of interest" description="Disordered" evidence="1">
    <location>
        <begin position="15"/>
        <end position="38"/>
    </location>
</feature>
<dbReference type="Proteomes" id="UP000762676">
    <property type="component" value="Unassembled WGS sequence"/>
</dbReference>
<keyword evidence="3" id="KW-1185">Reference proteome</keyword>